<gene>
    <name evidence="2" type="ORF">PR048_032459</name>
</gene>
<feature type="region of interest" description="Disordered" evidence="1">
    <location>
        <begin position="161"/>
        <end position="215"/>
    </location>
</feature>
<feature type="compositionally biased region" description="Basic and acidic residues" evidence="1">
    <location>
        <begin position="8"/>
        <end position="43"/>
    </location>
</feature>
<dbReference type="Proteomes" id="UP001159363">
    <property type="component" value="Chromosome 15"/>
</dbReference>
<evidence type="ECO:0000313" key="3">
    <source>
        <dbReference type="Proteomes" id="UP001159363"/>
    </source>
</evidence>
<name>A0ABQ9G2A2_9NEOP</name>
<reference evidence="2 3" key="1">
    <citation type="submission" date="2023-02" db="EMBL/GenBank/DDBJ databases">
        <title>LHISI_Scaffold_Assembly.</title>
        <authorList>
            <person name="Stuart O.P."/>
            <person name="Cleave R."/>
            <person name="Magrath M.J.L."/>
            <person name="Mikheyev A.S."/>
        </authorList>
    </citation>
    <scope>NUCLEOTIDE SEQUENCE [LARGE SCALE GENOMIC DNA]</scope>
    <source>
        <strain evidence="2">Daus_M_001</strain>
        <tissue evidence="2">Leg muscle</tissue>
    </source>
</reference>
<sequence>MQGRRRRETPEKAPPDSGNSERSRLESNPDHFGRRRIADRYTVDGRVTPRIAAIPRIASANSAQASRESEKEASISEKVGLNVKCGEHNSSVNLRMSGAFKGDDIITRGRADAIRAGESVAAAKVFKNSRAGGGGCRCSYVDLDKIPRRVEVRGVWSSAEIRGRGDTRNPQENPPTSGIIRHDSLVRKSGGGGATSPGIEPGSPKWEASSPTPTAPRALRTVTMSLQKLYRSDSLIPCLPRTSRPPAHTELWIFQLQRRSSTLPQLSERVHTDRPPLRQNHARCVAVKAGGFSLTPR</sequence>
<protein>
    <submittedName>
        <fullName evidence="2">Uncharacterized protein</fullName>
    </submittedName>
</protein>
<evidence type="ECO:0000313" key="2">
    <source>
        <dbReference type="EMBL" id="KAJ8866599.1"/>
    </source>
</evidence>
<proteinExistence type="predicted"/>
<organism evidence="2 3">
    <name type="scientific">Dryococelus australis</name>
    <dbReference type="NCBI Taxonomy" id="614101"/>
    <lineage>
        <taxon>Eukaryota</taxon>
        <taxon>Metazoa</taxon>
        <taxon>Ecdysozoa</taxon>
        <taxon>Arthropoda</taxon>
        <taxon>Hexapoda</taxon>
        <taxon>Insecta</taxon>
        <taxon>Pterygota</taxon>
        <taxon>Neoptera</taxon>
        <taxon>Polyneoptera</taxon>
        <taxon>Phasmatodea</taxon>
        <taxon>Verophasmatodea</taxon>
        <taxon>Anareolatae</taxon>
        <taxon>Phasmatidae</taxon>
        <taxon>Eurycanthinae</taxon>
        <taxon>Dryococelus</taxon>
    </lineage>
</organism>
<dbReference type="EMBL" id="JARBHB010000016">
    <property type="protein sequence ID" value="KAJ8866599.1"/>
    <property type="molecule type" value="Genomic_DNA"/>
</dbReference>
<keyword evidence="3" id="KW-1185">Reference proteome</keyword>
<accession>A0ABQ9G2A2</accession>
<feature type="region of interest" description="Disordered" evidence="1">
    <location>
        <begin position="1"/>
        <end position="45"/>
    </location>
</feature>
<comment type="caution">
    <text evidence="2">The sequence shown here is derived from an EMBL/GenBank/DDBJ whole genome shotgun (WGS) entry which is preliminary data.</text>
</comment>
<evidence type="ECO:0000256" key="1">
    <source>
        <dbReference type="SAM" id="MobiDB-lite"/>
    </source>
</evidence>